<dbReference type="InterPro" id="IPR032816">
    <property type="entry name" value="VTT_dom"/>
</dbReference>
<dbReference type="EMBL" id="CP114066">
    <property type="protein sequence ID" value="WAT19959.1"/>
    <property type="molecule type" value="Genomic_DNA"/>
</dbReference>
<dbReference type="PANTHER" id="PTHR12677">
    <property type="entry name" value="GOLGI APPARATUS MEMBRANE PROTEIN TVP38-RELATED"/>
    <property type="match status" value="1"/>
</dbReference>
<dbReference type="Proteomes" id="UP001164713">
    <property type="component" value="Chromosome"/>
</dbReference>
<proteinExistence type="inferred from homology"/>
<dbReference type="AlphaFoldDB" id="A0A9Q4HUC0"/>
<dbReference type="Pfam" id="PF09335">
    <property type="entry name" value="VTT_dom"/>
    <property type="match status" value="1"/>
</dbReference>
<evidence type="ECO:0000313" key="11">
    <source>
        <dbReference type="Proteomes" id="UP000234803"/>
    </source>
</evidence>
<evidence type="ECO:0000256" key="3">
    <source>
        <dbReference type="ARBA" id="ARBA00022692"/>
    </source>
</evidence>
<feature type="transmembrane region" description="Helical" evidence="6">
    <location>
        <begin position="73"/>
        <end position="94"/>
    </location>
</feature>
<evidence type="ECO:0000313" key="9">
    <source>
        <dbReference type="EMBL" id="PLS05098.1"/>
    </source>
</evidence>
<dbReference type="GeneID" id="50136925"/>
<feature type="domain" description="VTT" evidence="7">
    <location>
        <begin position="53"/>
        <end position="171"/>
    </location>
</feature>
<reference evidence="9 11" key="1">
    <citation type="submission" date="2017-12" db="EMBL/GenBank/DDBJ databases">
        <title>Comparative Functional Genomics of Dry Heat Resistant strains isolated from the Viking Spacecraft.</title>
        <authorList>
            <person name="Seuylemezian A."/>
            <person name="Cooper K."/>
            <person name="Vaishampayan P."/>
        </authorList>
    </citation>
    <scope>NUCLEOTIDE SEQUENCE [LARGE SCALE GENOMIC DNA]</scope>
    <source>
        <strain evidence="9 11">V48-19</strain>
    </source>
</reference>
<keyword evidence="4 6" id="KW-1133">Transmembrane helix</keyword>
<dbReference type="KEGG" id="bht:DIC78_18580"/>
<evidence type="ECO:0000313" key="12">
    <source>
        <dbReference type="Proteomes" id="UP001073053"/>
    </source>
</evidence>
<accession>A0A9Q4HUC0</accession>
<feature type="transmembrane region" description="Helical" evidence="6">
    <location>
        <begin position="6"/>
        <end position="22"/>
    </location>
</feature>
<keyword evidence="3 6" id="KW-0812">Transmembrane</keyword>
<dbReference type="Proteomes" id="UP000234803">
    <property type="component" value="Unassembled WGS sequence"/>
</dbReference>
<comment type="similarity">
    <text evidence="6">Belongs to the TVP38/TMEM64 family.</text>
</comment>
<evidence type="ECO:0000256" key="2">
    <source>
        <dbReference type="ARBA" id="ARBA00022475"/>
    </source>
</evidence>
<evidence type="ECO:0000256" key="1">
    <source>
        <dbReference type="ARBA" id="ARBA00004651"/>
    </source>
</evidence>
<evidence type="ECO:0000313" key="13">
    <source>
        <dbReference type="Proteomes" id="UP001164713"/>
    </source>
</evidence>
<dbReference type="EMBL" id="JALAWA010000003">
    <property type="protein sequence ID" value="MCY9184599.1"/>
    <property type="molecule type" value="Genomic_DNA"/>
</dbReference>
<feature type="transmembrane region" description="Helical" evidence="6">
    <location>
        <begin position="34"/>
        <end position="61"/>
    </location>
</feature>
<comment type="subcellular location">
    <subcellularLocation>
        <location evidence="1 6">Cell membrane</location>
        <topology evidence="1 6">Multi-pass membrane protein</topology>
    </subcellularLocation>
</comment>
<reference evidence="8" key="2">
    <citation type="submission" date="2022-02" db="EMBL/GenBank/DDBJ databases">
        <title>Crop Bioprotection Bacillus Genome Sequencing.</title>
        <authorList>
            <person name="Dunlap C."/>
        </authorList>
    </citation>
    <scope>NUCLEOTIDE SEQUENCE</scope>
    <source>
        <strain evidence="8">EC49O2N-C10</strain>
    </source>
</reference>
<dbReference type="RefSeq" id="WP_024122122.1">
    <property type="nucleotide sequence ID" value="NZ_ASJT01000072.1"/>
</dbReference>
<gene>
    <name evidence="9" type="ORF">CUU63_16740</name>
    <name evidence="8" type="ORF">MOF03_07975</name>
    <name evidence="10" type="ORF">O0R52_13180</name>
</gene>
<keyword evidence="2 6" id="KW-1003">Cell membrane</keyword>
<protein>
    <recommendedName>
        <fullName evidence="6">TVP38/TMEM64 family membrane protein</fullName>
    </recommendedName>
</protein>
<dbReference type="Proteomes" id="UP001073053">
    <property type="component" value="Unassembled WGS sequence"/>
</dbReference>
<feature type="transmembrane region" description="Helical" evidence="6">
    <location>
        <begin position="179"/>
        <end position="199"/>
    </location>
</feature>
<reference evidence="10" key="3">
    <citation type="submission" date="2022-12" db="EMBL/GenBank/DDBJ databases">
        <title>Genomic of Bacillus halotolerans.</title>
        <authorList>
            <person name="Xu G."/>
            <person name="Ding Y."/>
        </authorList>
    </citation>
    <scope>NUCLEOTIDE SEQUENCE</scope>
    <source>
        <strain evidence="10">B13</strain>
    </source>
</reference>
<evidence type="ECO:0000313" key="8">
    <source>
        <dbReference type="EMBL" id="MCY9184599.1"/>
    </source>
</evidence>
<keyword evidence="13" id="KW-1185">Reference proteome</keyword>
<dbReference type="GO" id="GO:0005886">
    <property type="term" value="C:plasma membrane"/>
    <property type="evidence" value="ECO:0007669"/>
    <property type="project" value="UniProtKB-SubCell"/>
</dbReference>
<evidence type="ECO:0000259" key="7">
    <source>
        <dbReference type="Pfam" id="PF09335"/>
    </source>
</evidence>
<evidence type="ECO:0000256" key="5">
    <source>
        <dbReference type="ARBA" id="ARBA00023136"/>
    </source>
</evidence>
<evidence type="ECO:0000256" key="6">
    <source>
        <dbReference type="RuleBase" id="RU366058"/>
    </source>
</evidence>
<dbReference type="EMBL" id="PGUV01000015">
    <property type="protein sequence ID" value="PLS05098.1"/>
    <property type="molecule type" value="Genomic_DNA"/>
</dbReference>
<name>A0A9Q4HUC0_9BACI</name>
<feature type="transmembrane region" description="Helical" evidence="6">
    <location>
        <begin position="150"/>
        <end position="173"/>
    </location>
</feature>
<sequence>MLKKTLGIILIIAVIAVGFYQKEAWLDAIKAGGLISVLCSMLLIAADVFFPIVPFAIIAALNGAVFGIANGVWITLAGSMLGTILLFFLARYSFRDWARKKIKAYPAIQGYEASFDKNAFTAVLLGRLIPVIPSLVMNVVCGLSSVRWHVFFFASLIGKIPNILVVTIAGANFSSNKLLSFSIYGAYVLILMLIIYIKFPHLVKASKK</sequence>
<dbReference type="InterPro" id="IPR015414">
    <property type="entry name" value="TMEM64"/>
</dbReference>
<keyword evidence="5 6" id="KW-0472">Membrane</keyword>
<dbReference type="PANTHER" id="PTHR12677:SF59">
    <property type="entry name" value="GOLGI APPARATUS MEMBRANE PROTEIN TVP38-RELATED"/>
    <property type="match status" value="1"/>
</dbReference>
<evidence type="ECO:0000256" key="4">
    <source>
        <dbReference type="ARBA" id="ARBA00022989"/>
    </source>
</evidence>
<evidence type="ECO:0000313" key="10">
    <source>
        <dbReference type="EMBL" id="WAT19959.1"/>
    </source>
</evidence>
<organism evidence="8 12">
    <name type="scientific">Bacillus halotolerans</name>
    <dbReference type="NCBI Taxonomy" id="260554"/>
    <lineage>
        <taxon>Bacteria</taxon>
        <taxon>Bacillati</taxon>
        <taxon>Bacillota</taxon>
        <taxon>Bacilli</taxon>
        <taxon>Bacillales</taxon>
        <taxon>Bacillaceae</taxon>
        <taxon>Bacillus</taxon>
    </lineage>
</organism>